<keyword evidence="2" id="KW-1185">Reference proteome</keyword>
<dbReference type="OMA" id="RHERAIC"/>
<gene>
    <name evidence="1" type="ORF">HYPSUDRAFT_112278</name>
</gene>
<reference evidence="2" key="1">
    <citation type="submission" date="2014-04" db="EMBL/GenBank/DDBJ databases">
        <title>Evolutionary Origins and Diversification of the Mycorrhizal Mutualists.</title>
        <authorList>
            <consortium name="DOE Joint Genome Institute"/>
            <consortium name="Mycorrhizal Genomics Consortium"/>
            <person name="Kohler A."/>
            <person name="Kuo A."/>
            <person name="Nagy L.G."/>
            <person name="Floudas D."/>
            <person name="Copeland A."/>
            <person name="Barry K.W."/>
            <person name="Cichocki N."/>
            <person name="Veneault-Fourrey C."/>
            <person name="LaButti K."/>
            <person name="Lindquist E.A."/>
            <person name="Lipzen A."/>
            <person name="Lundell T."/>
            <person name="Morin E."/>
            <person name="Murat C."/>
            <person name="Riley R."/>
            <person name="Ohm R."/>
            <person name="Sun H."/>
            <person name="Tunlid A."/>
            <person name="Henrissat B."/>
            <person name="Grigoriev I.V."/>
            <person name="Hibbett D.S."/>
            <person name="Martin F."/>
        </authorList>
    </citation>
    <scope>NUCLEOTIDE SEQUENCE [LARGE SCALE GENOMIC DNA]</scope>
    <source>
        <strain evidence="2">FD-334 SS-4</strain>
    </source>
</reference>
<organism evidence="1 2">
    <name type="scientific">Hypholoma sublateritium (strain FD-334 SS-4)</name>
    <dbReference type="NCBI Taxonomy" id="945553"/>
    <lineage>
        <taxon>Eukaryota</taxon>
        <taxon>Fungi</taxon>
        <taxon>Dikarya</taxon>
        <taxon>Basidiomycota</taxon>
        <taxon>Agaricomycotina</taxon>
        <taxon>Agaricomycetes</taxon>
        <taxon>Agaricomycetidae</taxon>
        <taxon>Agaricales</taxon>
        <taxon>Agaricineae</taxon>
        <taxon>Strophariaceae</taxon>
        <taxon>Hypholoma</taxon>
    </lineage>
</organism>
<proteinExistence type="predicted"/>
<dbReference type="OrthoDB" id="3235313at2759"/>
<evidence type="ECO:0008006" key="3">
    <source>
        <dbReference type="Google" id="ProtNLM"/>
    </source>
</evidence>
<name>A0A0D2KI14_HYPSF</name>
<feature type="non-terminal residue" evidence="1">
    <location>
        <position position="115"/>
    </location>
</feature>
<evidence type="ECO:0000313" key="1">
    <source>
        <dbReference type="EMBL" id="KJA14187.1"/>
    </source>
</evidence>
<feature type="non-terminal residue" evidence="1">
    <location>
        <position position="1"/>
    </location>
</feature>
<dbReference type="EMBL" id="KN817691">
    <property type="protein sequence ID" value="KJA14187.1"/>
    <property type="molecule type" value="Genomic_DNA"/>
</dbReference>
<evidence type="ECO:0000313" key="2">
    <source>
        <dbReference type="Proteomes" id="UP000054270"/>
    </source>
</evidence>
<dbReference type="Proteomes" id="UP000054270">
    <property type="component" value="Unassembled WGS sequence"/>
</dbReference>
<dbReference type="AlphaFoldDB" id="A0A0D2KI14"/>
<sequence>IRALQIARRDEVAEQAHRHARLARQRAIDDFNRKYKAHASFNDYDVGMWVLRHETWLDGQKGNKDLWRWSGPYIIHEKRENDSYVLRELDGTVMRGHITAHRLKLFFYRSDQEIL</sequence>
<accession>A0A0D2KI14</accession>
<protein>
    <recommendedName>
        <fullName evidence="3">Integrase zinc-binding domain-containing protein</fullName>
    </recommendedName>
</protein>